<organism evidence="1 2">
    <name type="scientific">Liquorilactobacillus nagelii</name>
    <dbReference type="NCBI Taxonomy" id="82688"/>
    <lineage>
        <taxon>Bacteria</taxon>
        <taxon>Bacillati</taxon>
        <taxon>Bacillota</taxon>
        <taxon>Bacilli</taxon>
        <taxon>Lactobacillales</taxon>
        <taxon>Lactobacillaceae</taxon>
        <taxon>Liquorilactobacillus</taxon>
    </lineage>
</organism>
<evidence type="ECO:0000313" key="1">
    <source>
        <dbReference type="EMBL" id="AUJ32940.1"/>
    </source>
</evidence>
<dbReference type="KEGG" id="lng:BSQ50_10570"/>
<sequence>MLIELEGFPVKKGQEAKAQEWMTFLRQNQTQVSATLVAEKLLLEQIFSLQLNDRLYLCWYSHQDGIGLPVSESSNPIDQQHVKYWQECIDEQMPALKFKLENTFQVPGK</sequence>
<dbReference type="EMBL" id="CP018180">
    <property type="protein sequence ID" value="AUJ32940.1"/>
    <property type="molecule type" value="Genomic_DNA"/>
</dbReference>
<keyword evidence="2" id="KW-1185">Reference proteome</keyword>
<dbReference type="Proteomes" id="UP000324497">
    <property type="component" value="Chromosome"/>
</dbReference>
<accession>A0A3S6QY53</accession>
<gene>
    <name evidence="1" type="ORF">BSQ50_10570</name>
</gene>
<dbReference type="Pfam" id="PF19673">
    <property type="entry name" value="DUF6176"/>
    <property type="match status" value="1"/>
</dbReference>
<dbReference type="AlphaFoldDB" id="A0A3S6QY53"/>
<dbReference type="InterPro" id="IPR046174">
    <property type="entry name" value="DUF6176"/>
</dbReference>
<proteinExistence type="predicted"/>
<reference evidence="1 2" key="1">
    <citation type="submission" date="2016-11" db="EMBL/GenBank/DDBJ databases">
        <title>Interaction between Lactobacillus species and yeast in water kefir.</title>
        <authorList>
            <person name="Behr J."/>
            <person name="Xu D."/>
            <person name="Vogel R.F."/>
        </authorList>
    </citation>
    <scope>NUCLEOTIDE SEQUENCE [LARGE SCALE GENOMIC DNA]</scope>
    <source>
        <strain evidence="1 2">TMW 1.1827</strain>
    </source>
</reference>
<protein>
    <submittedName>
        <fullName evidence="1">Uncharacterized protein</fullName>
    </submittedName>
</protein>
<name>A0A3S6QY53_9LACO</name>
<evidence type="ECO:0000313" key="2">
    <source>
        <dbReference type="Proteomes" id="UP000324497"/>
    </source>
</evidence>
<dbReference type="RefSeq" id="WP_148127172.1">
    <property type="nucleotide sequence ID" value="NZ_CP018180.1"/>
</dbReference>